<evidence type="ECO:0000256" key="1">
    <source>
        <dbReference type="ARBA" id="ARBA00009275"/>
    </source>
</evidence>
<dbReference type="InterPro" id="IPR001130">
    <property type="entry name" value="TatD-like"/>
</dbReference>
<dbReference type="FunFam" id="3.20.20.140:FF:000005">
    <property type="entry name" value="TatD family hydrolase"/>
    <property type="match status" value="1"/>
</dbReference>
<dbReference type="NCBIfam" id="TIGR00010">
    <property type="entry name" value="YchF/TatD family DNA exonuclease"/>
    <property type="match status" value="1"/>
</dbReference>
<feature type="binding site" evidence="4">
    <location>
        <position position="136"/>
    </location>
    <ligand>
        <name>a divalent metal cation</name>
        <dbReference type="ChEBI" id="CHEBI:60240"/>
        <label>2</label>
    </ligand>
</feature>
<dbReference type="SUPFAM" id="SSF51556">
    <property type="entry name" value="Metallo-dependent hydrolases"/>
    <property type="match status" value="1"/>
</dbReference>
<dbReference type="CDD" id="cd01310">
    <property type="entry name" value="TatD_DNAse"/>
    <property type="match status" value="1"/>
</dbReference>
<sequence>MLVDSHAHLDRLKLNKYDGSLEKALDAAKEQGVDHILCVGIDLKTFPQVLKIAEDYDFVSASVGVHPLQDEDETNQNELAPTVEKLVELAQHPKVVAIGESGLDYYYSQDHKQQMQQWFTTHIHAAVQLDLPLIVHTREAREDTIRLLKEAGKGKLRGVLHCFTESWEMAEQALALGFYISFSGIVTFKNAESLRDVARQVPADRILVETDSPYLAPIPFRGKPCEPAFVRNTAEFLAELRGESFETFAKQTTENYYRLFSKSAK</sequence>
<dbReference type="EMBL" id="QDDL01000004">
    <property type="protein sequence ID" value="PVZ68941.1"/>
    <property type="molecule type" value="Genomic_DNA"/>
</dbReference>
<feature type="binding site" evidence="4">
    <location>
        <position position="6"/>
    </location>
    <ligand>
        <name>a divalent metal cation</name>
        <dbReference type="ChEBI" id="CHEBI:60240"/>
        <label>1</label>
    </ligand>
</feature>
<comment type="caution">
    <text evidence="5">The sequence shown here is derived from an EMBL/GenBank/DDBJ whole genome shotgun (WGS) entry which is preliminary data.</text>
</comment>
<dbReference type="Proteomes" id="UP000244906">
    <property type="component" value="Unassembled WGS sequence"/>
</dbReference>
<dbReference type="PROSITE" id="PS01137">
    <property type="entry name" value="TATD_1"/>
    <property type="match status" value="1"/>
</dbReference>
<dbReference type="InterPro" id="IPR015991">
    <property type="entry name" value="TatD/YcfH-like"/>
</dbReference>
<dbReference type="RefSeq" id="WP_116687325.1">
    <property type="nucleotide sequence ID" value="NZ_CAWNYD010000004.1"/>
</dbReference>
<feature type="binding site" evidence="4">
    <location>
        <position position="161"/>
    </location>
    <ligand>
        <name>a divalent metal cation</name>
        <dbReference type="ChEBI" id="CHEBI:60240"/>
        <label>2</label>
    </ligand>
</feature>
<evidence type="ECO:0000256" key="3">
    <source>
        <dbReference type="ARBA" id="ARBA00022801"/>
    </source>
</evidence>
<dbReference type="Pfam" id="PF01026">
    <property type="entry name" value="TatD_DNase"/>
    <property type="match status" value="1"/>
</dbReference>
<proteinExistence type="inferred from homology"/>
<dbReference type="AlphaFoldDB" id="A0A2V1H016"/>
<keyword evidence="3" id="KW-0378">Hydrolase</keyword>
<keyword evidence="2 4" id="KW-0479">Metal-binding</keyword>
<dbReference type="PROSITE" id="PS01090">
    <property type="entry name" value="TATD_2"/>
    <property type="match status" value="1"/>
</dbReference>
<dbReference type="PIRSF" id="PIRSF005902">
    <property type="entry name" value="DNase_TatD"/>
    <property type="match status" value="1"/>
</dbReference>
<comment type="similarity">
    <text evidence="1">Belongs to the metallo-dependent hydrolases superfamily. TatD-type hydrolase family.</text>
</comment>
<feature type="binding site" evidence="4">
    <location>
        <position position="211"/>
    </location>
    <ligand>
        <name>a divalent metal cation</name>
        <dbReference type="ChEBI" id="CHEBI:60240"/>
        <label>1</label>
    </ligand>
</feature>
<evidence type="ECO:0000313" key="6">
    <source>
        <dbReference type="Proteomes" id="UP000244906"/>
    </source>
</evidence>
<dbReference type="GO" id="GO:0005829">
    <property type="term" value="C:cytosol"/>
    <property type="evidence" value="ECO:0007669"/>
    <property type="project" value="TreeGrafter"/>
</dbReference>
<keyword evidence="6" id="KW-1185">Reference proteome</keyword>
<accession>A0A2V1H016</accession>
<dbReference type="InterPro" id="IPR018228">
    <property type="entry name" value="DNase_TatD-rel_CS"/>
</dbReference>
<name>A0A2V1H016_9GAMM</name>
<dbReference type="OrthoDB" id="9810005at2"/>
<dbReference type="PANTHER" id="PTHR46124:SF2">
    <property type="entry name" value="D-AMINOACYL-TRNA DEACYLASE"/>
    <property type="match status" value="1"/>
</dbReference>
<dbReference type="Gene3D" id="3.20.20.140">
    <property type="entry name" value="Metal-dependent hydrolases"/>
    <property type="match status" value="1"/>
</dbReference>
<gene>
    <name evidence="5" type="ORF">DC094_11885</name>
</gene>
<dbReference type="PROSITE" id="PS01091">
    <property type="entry name" value="TATD_3"/>
    <property type="match status" value="1"/>
</dbReference>
<dbReference type="GO" id="GO:0016788">
    <property type="term" value="F:hydrolase activity, acting on ester bonds"/>
    <property type="evidence" value="ECO:0007669"/>
    <property type="project" value="InterPro"/>
</dbReference>
<dbReference type="GO" id="GO:0004536">
    <property type="term" value="F:DNA nuclease activity"/>
    <property type="evidence" value="ECO:0007669"/>
    <property type="project" value="InterPro"/>
</dbReference>
<evidence type="ECO:0000256" key="4">
    <source>
        <dbReference type="PIRSR" id="PIRSR005902-1"/>
    </source>
</evidence>
<feature type="binding site" evidence="4">
    <location>
        <position position="8"/>
    </location>
    <ligand>
        <name>a divalent metal cation</name>
        <dbReference type="ChEBI" id="CHEBI:60240"/>
        <label>1</label>
    </ligand>
</feature>
<dbReference type="GO" id="GO:0046872">
    <property type="term" value="F:metal ion binding"/>
    <property type="evidence" value="ECO:0007669"/>
    <property type="project" value="UniProtKB-KW"/>
</dbReference>
<feature type="binding site" evidence="4">
    <location>
        <position position="100"/>
    </location>
    <ligand>
        <name>a divalent metal cation</name>
        <dbReference type="ChEBI" id="CHEBI:60240"/>
        <label>1</label>
    </ligand>
</feature>
<dbReference type="PANTHER" id="PTHR46124">
    <property type="entry name" value="D-AMINOACYL-TRNA DEACYLASE"/>
    <property type="match status" value="1"/>
</dbReference>
<dbReference type="InterPro" id="IPR032466">
    <property type="entry name" value="Metal_Hydrolase"/>
</dbReference>
<protein>
    <submittedName>
        <fullName evidence="5">Uncharacterized protein</fullName>
    </submittedName>
</protein>
<evidence type="ECO:0000256" key="2">
    <source>
        <dbReference type="ARBA" id="ARBA00022723"/>
    </source>
</evidence>
<organism evidence="5 6">
    <name type="scientific">Pelagibaculum spongiae</name>
    <dbReference type="NCBI Taxonomy" id="2080658"/>
    <lineage>
        <taxon>Bacteria</taxon>
        <taxon>Pseudomonadati</taxon>
        <taxon>Pseudomonadota</taxon>
        <taxon>Gammaproteobacteria</taxon>
        <taxon>Oceanospirillales</taxon>
        <taxon>Pelagibaculum</taxon>
    </lineage>
</organism>
<evidence type="ECO:0000313" key="5">
    <source>
        <dbReference type="EMBL" id="PVZ68941.1"/>
    </source>
</evidence>
<reference evidence="5 6" key="1">
    <citation type="submission" date="2018-04" db="EMBL/GenBank/DDBJ databases">
        <title>Thalassorhabdus spongiae gen. nov., sp. nov., isolated from a marine sponge in South-West Iceland.</title>
        <authorList>
            <person name="Knobloch S."/>
            <person name="Daussin A."/>
            <person name="Johannsson R."/>
            <person name="Marteinsson V.T."/>
        </authorList>
    </citation>
    <scope>NUCLEOTIDE SEQUENCE [LARGE SCALE GENOMIC DNA]</scope>
    <source>
        <strain evidence="5 6">Hp12</strain>
    </source>
</reference>